<evidence type="ECO:0000313" key="9">
    <source>
        <dbReference type="Proteomes" id="UP000006054"/>
    </source>
</evidence>
<reference evidence="9" key="1">
    <citation type="submission" date="2012-06" db="EMBL/GenBank/DDBJ databases">
        <title>The complete genome of Flexibacter litoralis DSM 6794.</title>
        <authorList>
            <person name="Lucas S."/>
            <person name="Copeland A."/>
            <person name="Lapidus A."/>
            <person name="Glavina del Rio T."/>
            <person name="Dalin E."/>
            <person name="Tice H."/>
            <person name="Bruce D."/>
            <person name="Goodwin L."/>
            <person name="Pitluck S."/>
            <person name="Peters L."/>
            <person name="Ovchinnikova G."/>
            <person name="Lu M."/>
            <person name="Kyrpides N."/>
            <person name="Mavromatis K."/>
            <person name="Ivanova N."/>
            <person name="Brettin T."/>
            <person name="Detter J.C."/>
            <person name="Han C."/>
            <person name="Larimer F."/>
            <person name="Land M."/>
            <person name="Hauser L."/>
            <person name="Markowitz V."/>
            <person name="Cheng J.-F."/>
            <person name="Hugenholtz P."/>
            <person name="Woyke T."/>
            <person name="Wu D."/>
            <person name="Spring S."/>
            <person name="Lang E."/>
            <person name="Kopitz M."/>
            <person name="Brambilla E."/>
            <person name="Klenk H.-P."/>
            <person name="Eisen J.A."/>
        </authorList>
    </citation>
    <scope>NUCLEOTIDE SEQUENCE [LARGE SCALE GENOMIC DNA]</scope>
    <source>
        <strain evidence="9">ATCC 23117 / DSM 6794 / NBRC 15988 / NCIMB 1366 / Sio-4</strain>
    </source>
</reference>
<feature type="DNA-binding region" description="OmpR/PhoB-type" evidence="5">
    <location>
        <begin position="131"/>
        <end position="229"/>
    </location>
</feature>
<dbReference type="Gene3D" id="6.10.250.690">
    <property type="match status" value="1"/>
</dbReference>
<dbReference type="PROSITE" id="PS51755">
    <property type="entry name" value="OMPR_PHOB"/>
    <property type="match status" value="1"/>
</dbReference>
<name>I4AGU5_BERLS</name>
<feature type="domain" description="Response regulatory" evidence="6">
    <location>
        <begin position="3"/>
        <end position="119"/>
    </location>
</feature>
<sequence>MHNILLAEDDHNLGQILSEYLEIKGFGVTLARDGKEALDAFFKEDNVFDICILDVMMPNIDGFTAAKEIRKIDKHTPIVFLTAKSMKEDRIEGLQIGADDYMTKPFSMEELLLRVQAILRRTIITDSSPALRKFNIGELLFDYDAQLLKSNNGDETKLTSKETELLRMLCENKNQTLERSKALNEIWGDDNYFNARSMDVYVTKLRKYLRADAHLKILNVHGTGFKLVELDESSIS</sequence>
<dbReference type="eggNOG" id="COG0745">
    <property type="taxonomic scope" value="Bacteria"/>
</dbReference>
<evidence type="ECO:0000259" key="6">
    <source>
        <dbReference type="PROSITE" id="PS50110"/>
    </source>
</evidence>
<dbReference type="EMBL" id="CP003345">
    <property type="protein sequence ID" value="AFM03180.1"/>
    <property type="molecule type" value="Genomic_DNA"/>
</dbReference>
<organism evidence="8 9">
    <name type="scientific">Bernardetia litoralis (strain ATCC 23117 / DSM 6794 / NBRC 15988 / NCIMB 1366 / Fx l1 / Sio-4)</name>
    <name type="common">Flexibacter litoralis</name>
    <dbReference type="NCBI Taxonomy" id="880071"/>
    <lineage>
        <taxon>Bacteria</taxon>
        <taxon>Pseudomonadati</taxon>
        <taxon>Bacteroidota</taxon>
        <taxon>Cytophagia</taxon>
        <taxon>Cytophagales</taxon>
        <taxon>Bernardetiaceae</taxon>
        <taxon>Bernardetia</taxon>
    </lineage>
</organism>
<keyword evidence="1 4" id="KW-0597">Phosphoprotein</keyword>
<evidence type="ECO:0000256" key="2">
    <source>
        <dbReference type="ARBA" id="ARBA00023012"/>
    </source>
</evidence>
<dbReference type="Gene3D" id="3.40.50.2300">
    <property type="match status" value="1"/>
</dbReference>
<dbReference type="OrthoDB" id="5343479at2"/>
<dbReference type="PROSITE" id="PS50110">
    <property type="entry name" value="RESPONSE_REGULATORY"/>
    <property type="match status" value="1"/>
</dbReference>
<dbReference type="CDD" id="cd00383">
    <property type="entry name" value="trans_reg_C"/>
    <property type="match status" value="1"/>
</dbReference>
<dbReference type="PANTHER" id="PTHR48111">
    <property type="entry name" value="REGULATOR OF RPOS"/>
    <property type="match status" value="1"/>
</dbReference>
<dbReference type="InterPro" id="IPR011006">
    <property type="entry name" value="CheY-like_superfamily"/>
</dbReference>
<keyword evidence="2" id="KW-0902">Two-component regulatory system</keyword>
<evidence type="ECO:0000313" key="8">
    <source>
        <dbReference type="EMBL" id="AFM03180.1"/>
    </source>
</evidence>
<dbReference type="InterPro" id="IPR039420">
    <property type="entry name" value="WalR-like"/>
</dbReference>
<proteinExistence type="predicted"/>
<dbReference type="KEGG" id="fli:Fleli_0720"/>
<feature type="modified residue" description="4-aspartylphosphate" evidence="4">
    <location>
        <position position="54"/>
    </location>
</feature>
<keyword evidence="9" id="KW-1185">Reference proteome</keyword>
<dbReference type="InterPro" id="IPR016032">
    <property type="entry name" value="Sig_transdc_resp-reg_C-effctor"/>
</dbReference>
<dbReference type="GO" id="GO:0006355">
    <property type="term" value="P:regulation of DNA-templated transcription"/>
    <property type="evidence" value="ECO:0007669"/>
    <property type="project" value="InterPro"/>
</dbReference>
<dbReference type="CDD" id="cd17574">
    <property type="entry name" value="REC_OmpR"/>
    <property type="match status" value="1"/>
</dbReference>
<gene>
    <name evidence="8" type="ordered locus">Fleli_0720</name>
</gene>
<dbReference type="Gene3D" id="1.10.10.10">
    <property type="entry name" value="Winged helix-like DNA-binding domain superfamily/Winged helix DNA-binding domain"/>
    <property type="match status" value="1"/>
</dbReference>
<dbReference type="SMART" id="SM00448">
    <property type="entry name" value="REC"/>
    <property type="match status" value="1"/>
</dbReference>
<evidence type="ECO:0000256" key="5">
    <source>
        <dbReference type="PROSITE-ProRule" id="PRU01091"/>
    </source>
</evidence>
<dbReference type="PATRIC" id="fig|880071.3.peg.691"/>
<dbReference type="GO" id="GO:0005829">
    <property type="term" value="C:cytosol"/>
    <property type="evidence" value="ECO:0007669"/>
    <property type="project" value="TreeGrafter"/>
</dbReference>
<evidence type="ECO:0000256" key="1">
    <source>
        <dbReference type="ARBA" id="ARBA00022553"/>
    </source>
</evidence>
<dbReference type="Proteomes" id="UP000006054">
    <property type="component" value="Chromosome"/>
</dbReference>
<dbReference type="GO" id="GO:0032993">
    <property type="term" value="C:protein-DNA complex"/>
    <property type="evidence" value="ECO:0007669"/>
    <property type="project" value="TreeGrafter"/>
</dbReference>
<dbReference type="PANTHER" id="PTHR48111:SF40">
    <property type="entry name" value="PHOSPHATE REGULON TRANSCRIPTIONAL REGULATORY PROTEIN PHOB"/>
    <property type="match status" value="1"/>
</dbReference>
<dbReference type="AlphaFoldDB" id="I4AGU5"/>
<feature type="domain" description="OmpR/PhoB-type" evidence="7">
    <location>
        <begin position="131"/>
        <end position="229"/>
    </location>
</feature>
<dbReference type="GO" id="GO:0000976">
    <property type="term" value="F:transcription cis-regulatory region binding"/>
    <property type="evidence" value="ECO:0007669"/>
    <property type="project" value="TreeGrafter"/>
</dbReference>
<protein>
    <submittedName>
        <fullName evidence="8">Response regulator with CheY-like receiver domain and winged-helix DNA-binding domain</fullName>
    </submittedName>
</protein>
<dbReference type="Pfam" id="PF00486">
    <property type="entry name" value="Trans_reg_C"/>
    <property type="match status" value="1"/>
</dbReference>
<dbReference type="SUPFAM" id="SSF52172">
    <property type="entry name" value="CheY-like"/>
    <property type="match status" value="1"/>
</dbReference>
<dbReference type="InterPro" id="IPR036388">
    <property type="entry name" value="WH-like_DNA-bd_sf"/>
</dbReference>
<keyword evidence="3 5" id="KW-0238">DNA-binding</keyword>
<dbReference type="SMART" id="SM00862">
    <property type="entry name" value="Trans_reg_C"/>
    <property type="match status" value="1"/>
</dbReference>
<dbReference type="Pfam" id="PF00072">
    <property type="entry name" value="Response_reg"/>
    <property type="match status" value="1"/>
</dbReference>
<evidence type="ECO:0000256" key="3">
    <source>
        <dbReference type="ARBA" id="ARBA00023125"/>
    </source>
</evidence>
<evidence type="ECO:0000256" key="4">
    <source>
        <dbReference type="PROSITE-ProRule" id="PRU00169"/>
    </source>
</evidence>
<dbReference type="STRING" id="880071.Fleli_0720"/>
<dbReference type="SUPFAM" id="SSF46894">
    <property type="entry name" value="C-terminal effector domain of the bipartite response regulators"/>
    <property type="match status" value="1"/>
</dbReference>
<dbReference type="InterPro" id="IPR001867">
    <property type="entry name" value="OmpR/PhoB-type_DNA-bd"/>
</dbReference>
<dbReference type="RefSeq" id="WP_014796639.1">
    <property type="nucleotide sequence ID" value="NC_018018.1"/>
</dbReference>
<dbReference type="GO" id="GO:0000156">
    <property type="term" value="F:phosphorelay response regulator activity"/>
    <property type="evidence" value="ECO:0007669"/>
    <property type="project" value="TreeGrafter"/>
</dbReference>
<dbReference type="HOGENOM" id="CLU_000445_30_3_10"/>
<dbReference type="InterPro" id="IPR001789">
    <property type="entry name" value="Sig_transdc_resp-reg_receiver"/>
</dbReference>
<accession>I4AGU5</accession>
<evidence type="ECO:0000259" key="7">
    <source>
        <dbReference type="PROSITE" id="PS51755"/>
    </source>
</evidence>